<gene>
    <name evidence="2" type="ORF">HB662_00465</name>
</gene>
<comment type="caution">
    <text evidence="2">The sequence shown here is derived from an EMBL/GenBank/DDBJ whole genome shotgun (WGS) entry which is preliminary data.</text>
</comment>
<evidence type="ECO:0008006" key="4">
    <source>
        <dbReference type="Google" id="ProtNLM"/>
    </source>
</evidence>
<evidence type="ECO:0000256" key="1">
    <source>
        <dbReference type="SAM" id="Phobius"/>
    </source>
</evidence>
<feature type="transmembrane region" description="Helical" evidence="1">
    <location>
        <begin position="20"/>
        <end position="41"/>
    </location>
</feature>
<protein>
    <recommendedName>
        <fullName evidence="4">Common-antigen outer membrane protein</fullName>
    </recommendedName>
</protein>
<proteinExistence type="predicted"/>
<keyword evidence="1" id="KW-1133">Transmembrane helix</keyword>
<dbReference type="Proteomes" id="UP000765160">
    <property type="component" value="Unassembled WGS sequence"/>
</dbReference>
<reference evidence="2 3" key="1">
    <citation type="submission" date="2020-03" db="EMBL/GenBank/DDBJ databases">
        <title>Roseomonas selenitidurans sp. nov. isolated from soil.</title>
        <authorList>
            <person name="Liu H."/>
        </authorList>
    </citation>
    <scope>NUCLEOTIDE SEQUENCE [LARGE SCALE GENOMIC DNA]</scope>
    <source>
        <strain evidence="2 3">JCM 15073</strain>
    </source>
</reference>
<accession>A0ABX1ERT5</accession>
<keyword evidence="3" id="KW-1185">Reference proteome</keyword>
<dbReference type="RefSeq" id="WP_168046083.1">
    <property type="nucleotide sequence ID" value="NZ_JAATJR010000001.1"/>
</dbReference>
<evidence type="ECO:0000313" key="3">
    <source>
        <dbReference type="Proteomes" id="UP000765160"/>
    </source>
</evidence>
<organism evidence="2 3">
    <name type="scientific">Falsiroseomonas frigidaquae</name>
    <dbReference type="NCBI Taxonomy" id="487318"/>
    <lineage>
        <taxon>Bacteria</taxon>
        <taxon>Pseudomonadati</taxon>
        <taxon>Pseudomonadota</taxon>
        <taxon>Alphaproteobacteria</taxon>
        <taxon>Acetobacterales</taxon>
        <taxon>Roseomonadaceae</taxon>
        <taxon>Falsiroseomonas</taxon>
    </lineage>
</organism>
<keyword evidence="1" id="KW-0812">Transmembrane</keyword>
<dbReference type="EMBL" id="JAAVTX010000001">
    <property type="protein sequence ID" value="NKE43230.1"/>
    <property type="molecule type" value="Genomic_DNA"/>
</dbReference>
<name>A0ABX1ERT5_9PROT</name>
<evidence type="ECO:0000313" key="2">
    <source>
        <dbReference type="EMBL" id="NKE43230.1"/>
    </source>
</evidence>
<keyword evidence="1" id="KW-0472">Membrane</keyword>
<sequence length="138" mass="14091">MMHCTQVPAKPAAFSNAPVLLRATVVLLGLVALTGCARLGAEGLGSRATPVASAPASSDPLVVWAGQAQPGAVDRVTLANGQTAQVRLVRAYYAASGRECREMLVGAGMVERSRLVCAVPGGWVEARSLLRGGGAARP</sequence>